<dbReference type="Proteomes" id="UP001212841">
    <property type="component" value="Unassembled WGS sequence"/>
</dbReference>
<feature type="domain" description="EMC1 first beta-propeller" evidence="2">
    <location>
        <begin position="26"/>
        <end position="430"/>
    </location>
</feature>
<proteinExistence type="predicted"/>
<keyword evidence="1" id="KW-0732">Signal</keyword>
<dbReference type="Pfam" id="PF25293">
    <property type="entry name" value="Beta-prop_EMC1_N"/>
    <property type="match status" value="1"/>
</dbReference>
<evidence type="ECO:0000256" key="1">
    <source>
        <dbReference type="SAM" id="SignalP"/>
    </source>
</evidence>
<keyword evidence="4" id="KW-1185">Reference proteome</keyword>
<dbReference type="InterPro" id="IPR026895">
    <property type="entry name" value="EMC1"/>
</dbReference>
<accession>A0AAD5X321</accession>
<reference evidence="3" key="1">
    <citation type="submission" date="2020-05" db="EMBL/GenBank/DDBJ databases">
        <title>Phylogenomic resolution of chytrid fungi.</title>
        <authorList>
            <person name="Stajich J.E."/>
            <person name="Amses K."/>
            <person name="Simmons R."/>
            <person name="Seto K."/>
            <person name="Myers J."/>
            <person name="Bonds A."/>
            <person name="Quandt C.A."/>
            <person name="Barry K."/>
            <person name="Liu P."/>
            <person name="Grigoriev I."/>
            <person name="Longcore J.E."/>
            <person name="James T.Y."/>
        </authorList>
    </citation>
    <scope>NUCLEOTIDE SEQUENCE</scope>
    <source>
        <strain evidence="3">JEL0318</strain>
    </source>
</reference>
<dbReference type="Gene3D" id="2.130.10.10">
    <property type="entry name" value="YVTN repeat-like/Quinoprotein amine dehydrogenase"/>
    <property type="match status" value="1"/>
</dbReference>
<dbReference type="InterPro" id="IPR011047">
    <property type="entry name" value="Quinoprotein_ADH-like_sf"/>
</dbReference>
<feature type="signal peptide" evidence="1">
    <location>
        <begin position="1"/>
        <end position="26"/>
    </location>
</feature>
<dbReference type="EMBL" id="JADGJD010000807">
    <property type="protein sequence ID" value="KAJ3048353.1"/>
    <property type="molecule type" value="Genomic_DNA"/>
</dbReference>
<dbReference type="AlphaFoldDB" id="A0AAD5X321"/>
<evidence type="ECO:0000313" key="4">
    <source>
        <dbReference type="Proteomes" id="UP001212841"/>
    </source>
</evidence>
<organism evidence="3 4">
    <name type="scientific">Rhizophlyctis rosea</name>
    <dbReference type="NCBI Taxonomy" id="64517"/>
    <lineage>
        <taxon>Eukaryota</taxon>
        <taxon>Fungi</taxon>
        <taxon>Fungi incertae sedis</taxon>
        <taxon>Chytridiomycota</taxon>
        <taxon>Chytridiomycota incertae sedis</taxon>
        <taxon>Chytridiomycetes</taxon>
        <taxon>Rhizophlyctidales</taxon>
        <taxon>Rhizophlyctidaceae</taxon>
        <taxon>Rhizophlyctis</taxon>
    </lineage>
</organism>
<dbReference type="GO" id="GO:0072546">
    <property type="term" value="C:EMC complex"/>
    <property type="evidence" value="ECO:0007669"/>
    <property type="project" value="InterPro"/>
</dbReference>
<dbReference type="InterPro" id="IPR015943">
    <property type="entry name" value="WD40/YVTN_repeat-like_dom_sf"/>
</dbReference>
<name>A0AAD5X321_9FUNG</name>
<dbReference type="SUPFAM" id="SSF50998">
    <property type="entry name" value="Quinoprotein alcohol dehydrogenase-like"/>
    <property type="match status" value="1"/>
</dbReference>
<feature type="chain" id="PRO_5042275703" description="EMC1 first beta-propeller domain-containing protein" evidence="1">
    <location>
        <begin position="27"/>
        <end position="870"/>
    </location>
</feature>
<dbReference type="InterPro" id="IPR058545">
    <property type="entry name" value="Beta-prop_EMC1_1st"/>
</dbReference>
<sequence length="870" mass="95410">MRFSPKPSRPVALFALLLAVVGTACALHADQAGIFDWHKQLIGTPKHTYFGTSAKGRSTLFVATEKNVIASLSPKTGKAAWRQVLEPWEEILAFKEGSAGPLSFLGLFSVTGTEGADGVNLRLWDASNGFVQWERPTGLPTPVTTTKARFSAFFGDDNIVAVLNGNTFVKLNLEDGKPIWTKTQSGKAIYTHIVAVGDKLYAVGTKTAEEHSNVSILSLNPKTGEILSTYQPKHSTVVSANIFTVGADHIVWTAGSDTYVHRLGGKESDVHDAQKFLRAEERSEHGYVIARSLAIGSNGVNAMQLAGLEEHYIWDGTFVDGKANLKVMGARPPAGWIIYTVAELEGGLFVARIMGTAWEKDWTIELLETKTGNVVVKHTIIHDFNAAGHIVKAHLQIARNKATSNVNLRLFLVTSDGSTRMWKDDSVLWTSVEALAHATAAQFVDLPGKDLLSQVHDELGAVDEQPEESASKNPIARYIRRWKAHILKLVTSVNSIADLPARFLPSNSATNSSEIVLHRDAHGVRKLIVFATTTGKVVALESIQGRVVWERFYPGVKFEQIEVIRTSVMKHPPLVAAIGIIESQDHKTMVLRINALTGADHAFPYSPAANAMMYVKQVVKLPVEELEERTFPLALIDNDNQITLLPNNAATRKAFDEIKSKFHFYDTDGVGAAGFDGYVLTGEVSPGMYGSRPSWSLRLQEGEKIAALPVREFDEQIASLGRVLGNRSVLYKYLNPNLLAFATTKQNDTAQTLYIYLLDTVSGVIHYRGVHYGAGNVSPTLKSVYVLQSENWVVYGYWNEGPSAVEEIPEQAEEVVVGKSGKVKKRKRRVAGKAQAPDAKGWEVGVLEVYESEKADEKLEGYVFAYSEGS</sequence>
<protein>
    <recommendedName>
        <fullName evidence="2">EMC1 first beta-propeller domain-containing protein</fullName>
    </recommendedName>
</protein>
<dbReference type="PANTHER" id="PTHR21573:SF0">
    <property type="entry name" value="ER MEMBRANE PROTEIN COMPLEX SUBUNIT 1"/>
    <property type="match status" value="1"/>
</dbReference>
<evidence type="ECO:0000259" key="2">
    <source>
        <dbReference type="Pfam" id="PF25293"/>
    </source>
</evidence>
<dbReference type="PROSITE" id="PS51257">
    <property type="entry name" value="PROKAR_LIPOPROTEIN"/>
    <property type="match status" value="1"/>
</dbReference>
<evidence type="ECO:0000313" key="3">
    <source>
        <dbReference type="EMBL" id="KAJ3048353.1"/>
    </source>
</evidence>
<dbReference type="GO" id="GO:0034975">
    <property type="term" value="P:protein folding in endoplasmic reticulum"/>
    <property type="evidence" value="ECO:0007669"/>
    <property type="project" value="TreeGrafter"/>
</dbReference>
<gene>
    <name evidence="3" type="ORF">HK097_010648</name>
</gene>
<comment type="caution">
    <text evidence="3">The sequence shown here is derived from an EMBL/GenBank/DDBJ whole genome shotgun (WGS) entry which is preliminary data.</text>
</comment>
<dbReference type="PANTHER" id="PTHR21573">
    <property type="entry name" value="ER MEMBRANE PROTEIN COMPLEX SUBUNIT 1"/>
    <property type="match status" value="1"/>
</dbReference>